<dbReference type="AlphaFoldDB" id="A0A8B9TY11"/>
<keyword evidence="7" id="KW-0968">Cytoplasmic vesicle</keyword>
<evidence type="ECO:0000256" key="2">
    <source>
        <dbReference type="ARBA" id="ARBA00008573"/>
    </source>
</evidence>
<feature type="transmembrane region" description="Helical" evidence="9">
    <location>
        <begin position="85"/>
        <end position="109"/>
    </location>
</feature>
<evidence type="ECO:0000256" key="7">
    <source>
        <dbReference type="ARBA" id="ARBA00023329"/>
    </source>
</evidence>
<keyword evidence="11" id="KW-1185">Reference proteome</keyword>
<comment type="subcellular location">
    <subcellularLocation>
        <location evidence="8">Cytoplasmic vesicle</location>
        <location evidence="8">Clathrin-coated vesicle membrane</location>
        <topology evidence="8">Multi-pass membrane protein</topology>
    </subcellularLocation>
    <subcellularLocation>
        <location evidence="1">Endoplasmic reticulum membrane</location>
        <topology evidence="1">Multi-pass membrane protein</topology>
    </subcellularLocation>
    <subcellularLocation>
        <location evidence="9">Membrane</location>
        <topology evidence="9">Multi-pass membrane protein</topology>
    </subcellularLocation>
</comment>
<protein>
    <recommendedName>
        <fullName evidence="9">Receptor expression-enhancing protein</fullName>
    </recommendedName>
</protein>
<dbReference type="PANTHER" id="PTHR12300">
    <property type="entry name" value="HVA22-LIKE PROTEINS"/>
    <property type="match status" value="1"/>
</dbReference>
<sequence>MGTVLQRLQRLLDRPGPLADLLGRLEARTGVRRLYLASGSVAFLGLYLVFGYGASLLCNLIGFVYPAYVSIKAIESSSKEDDTTWLTYWVVYGVFSVAEFFSDTFLYWFPFYYVGKVTAFFGGWGSRGLRFLESPHLMAELEGIRAGPVLLGTAQLISWGFQELQFGAGRDRSTPAAASPSRPQPCCISPPPSQCLFLVWCMAPVSWNGSQVLYHSVIRPCFLKHHQAVDSVLGDLSTKALDAASTVTREASRAAVKLARDAKSD</sequence>
<dbReference type="GO" id="GO:0030665">
    <property type="term" value="C:clathrin-coated vesicle membrane"/>
    <property type="evidence" value="ECO:0007669"/>
    <property type="project" value="UniProtKB-SubCell"/>
</dbReference>
<dbReference type="PANTHER" id="PTHR12300:SF133">
    <property type="entry name" value="RECEPTOR EXPRESSION-ENHANCING PROTEIN 6"/>
    <property type="match status" value="1"/>
</dbReference>
<reference evidence="10" key="2">
    <citation type="submission" date="2025-09" db="UniProtKB">
        <authorList>
            <consortium name="Ensembl"/>
        </authorList>
    </citation>
    <scope>IDENTIFICATION</scope>
</reference>
<name>A0A8B9TY11_9AVES</name>
<dbReference type="Pfam" id="PF03134">
    <property type="entry name" value="TB2_DP1_HVA22"/>
    <property type="match status" value="1"/>
</dbReference>
<feature type="transmembrane region" description="Helical" evidence="9">
    <location>
        <begin position="34"/>
        <end position="65"/>
    </location>
</feature>
<dbReference type="GO" id="GO:0005789">
    <property type="term" value="C:endoplasmic reticulum membrane"/>
    <property type="evidence" value="ECO:0007669"/>
    <property type="project" value="UniProtKB-SubCell"/>
</dbReference>
<evidence type="ECO:0000256" key="3">
    <source>
        <dbReference type="ARBA" id="ARBA00022692"/>
    </source>
</evidence>
<reference evidence="10" key="1">
    <citation type="submission" date="2025-08" db="UniProtKB">
        <authorList>
            <consortium name="Ensembl"/>
        </authorList>
    </citation>
    <scope>IDENTIFICATION</scope>
</reference>
<dbReference type="Proteomes" id="UP000694549">
    <property type="component" value="Unplaced"/>
</dbReference>
<evidence type="ECO:0000256" key="8">
    <source>
        <dbReference type="ARBA" id="ARBA00029431"/>
    </source>
</evidence>
<dbReference type="Ensembl" id="ENSAZOT00000000890.1">
    <property type="protein sequence ID" value="ENSAZOP00000000820.1"/>
    <property type="gene ID" value="ENSAZOG00000000604.1"/>
</dbReference>
<keyword evidence="4" id="KW-0256">Endoplasmic reticulum</keyword>
<evidence type="ECO:0000256" key="4">
    <source>
        <dbReference type="ARBA" id="ARBA00022824"/>
    </source>
</evidence>
<organism evidence="10 11">
    <name type="scientific">Anas zonorhyncha</name>
    <name type="common">Eastern spot-billed duck</name>
    <dbReference type="NCBI Taxonomy" id="75864"/>
    <lineage>
        <taxon>Eukaryota</taxon>
        <taxon>Metazoa</taxon>
        <taxon>Chordata</taxon>
        <taxon>Craniata</taxon>
        <taxon>Vertebrata</taxon>
        <taxon>Euteleostomi</taxon>
        <taxon>Archelosauria</taxon>
        <taxon>Archosauria</taxon>
        <taxon>Dinosauria</taxon>
        <taxon>Saurischia</taxon>
        <taxon>Theropoda</taxon>
        <taxon>Coelurosauria</taxon>
        <taxon>Aves</taxon>
        <taxon>Neognathae</taxon>
        <taxon>Galloanserae</taxon>
        <taxon>Anseriformes</taxon>
        <taxon>Anatidae</taxon>
        <taxon>Anatinae</taxon>
        <taxon>Anas</taxon>
    </lineage>
</organism>
<comment type="similarity">
    <text evidence="2 9">Belongs to the DP1 family.</text>
</comment>
<evidence type="ECO:0000256" key="6">
    <source>
        <dbReference type="ARBA" id="ARBA00023136"/>
    </source>
</evidence>
<evidence type="ECO:0000256" key="1">
    <source>
        <dbReference type="ARBA" id="ARBA00004477"/>
    </source>
</evidence>
<keyword evidence="6 9" id="KW-0472">Membrane</keyword>
<evidence type="ECO:0000256" key="5">
    <source>
        <dbReference type="ARBA" id="ARBA00022989"/>
    </source>
</evidence>
<evidence type="ECO:0000313" key="11">
    <source>
        <dbReference type="Proteomes" id="UP000694549"/>
    </source>
</evidence>
<proteinExistence type="inferred from homology"/>
<evidence type="ECO:0000256" key="9">
    <source>
        <dbReference type="RuleBase" id="RU362006"/>
    </source>
</evidence>
<accession>A0A8B9TY11</accession>
<dbReference type="InterPro" id="IPR004345">
    <property type="entry name" value="TB2_DP1_HVA22"/>
</dbReference>
<keyword evidence="5 9" id="KW-1133">Transmembrane helix</keyword>
<evidence type="ECO:0000313" key="10">
    <source>
        <dbReference type="Ensembl" id="ENSAZOP00000000820.1"/>
    </source>
</evidence>
<keyword evidence="3 9" id="KW-0812">Transmembrane</keyword>